<evidence type="ECO:0000256" key="1">
    <source>
        <dbReference type="ARBA" id="ARBA00004141"/>
    </source>
</evidence>
<feature type="transmembrane region" description="Helical" evidence="5">
    <location>
        <begin position="143"/>
        <end position="162"/>
    </location>
</feature>
<dbReference type="AlphaFoldDB" id="A0A449BK03"/>
<accession>A0A449BK03</accession>
<evidence type="ECO:0000313" key="6">
    <source>
        <dbReference type="EMBL" id="VEU82778.1"/>
    </source>
</evidence>
<dbReference type="STRING" id="1408416.GCA_000702765_00240"/>
<dbReference type="RefSeq" id="WP_035368397.1">
    <property type="nucleotide sequence ID" value="NZ_LR215050.1"/>
</dbReference>
<dbReference type="KEGG" id="ahk:NCTC10172_00801"/>
<dbReference type="PANTHER" id="PTHR30249">
    <property type="entry name" value="PUTATIVE SEROTONIN TRANSPORTER"/>
    <property type="match status" value="1"/>
</dbReference>
<dbReference type="Proteomes" id="UP000290909">
    <property type="component" value="Chromosome"/>
</dbReference>
<organism evidence="6 7">
    <name type="scientific">Acholeplasma hippikon</name>
    <dbReference type="NCBI Taxonomy" id="264636"/>
    <lineage>
        <taxon>Bacteria</taxon>
        <taxon>Bacillati</taxon>
        <taxon>Mycoplasmatota</taxon>
        <taxon>Mollicutes</taxon>
        <taxon>Acholeplasmatales</taxon>
        <taxon>Acholeplasmataceae</taxon>
        <taxon>Acholeplasma</taxon>
    </lineage>
</organism>
<feature type="transmembrane region" description="Helical" evidence="5">
    <location>
        <begin position="205"/>
        <end position="229"/>
    </location>
</feature>
<reference evidence="6 7" key="1">
    <citation type="submission" date="2019-01" db="EMBL/GenBank/DDBJ databases">
        <authorList>
            <consortium name="Pathogen Informatics"/>
        </authorList>
    </citation>
    <scope>NUCLEOTIDE SEQUENCE [LARGE SCALE GENOMIC DNA]</scope>
    <source>
        <strain evidence="6 7">NCTC10172</strain>
    </source>
</reference>
<comment type="subcellular location">
    <subcellularLocation>
        <location evidence="1">Membrane</location>
        <topology evidence="1">Multi-pass membrane protein</topology>
    </subcellularLocation>
</comment>
<keyword evidence="2 5" id="KW-0812">Transmembrane</keyword>
<dbReference type="EMBL" id="LR215050">
    <property type="protein sequence ID" value="VEU82778.1"/>
    <property type="molecule type" value="Genomic_DNA"/>
</dbReference>
<evidence type="ECO:0000256" key="3">
    <source>
        <dbReference type="ARBA" id="ARBA00022989"/>
    </source>
</evidence>
<feature type="transmembrane region" description="Helical" evidence="5">
    <location>
        <begin position="89"/>
        <end position="112"/>
    </location>
</feature>
<keyword evidence="4 5" id="KW-0472">Membrane</keyword>
<evidence type="ECO:0000256" key="5">
    <source>
        <dbReference type="SAM" id="Phobius"/>
    </source>
</evidence>
<dbReference type="InterPro" id="IPR007300">
    <property type="entry name" value="CidB/LrgB"/>
</dbReference>
<keyword evidence="3 5" id="KW-1133">Transmembrane helix</keyword>
<gene>
    <name evidence="6" type="primary">yohK</name>
    <name evidence="6" type="ORF">NCTC10172_00801</name>
</gene>
<dbReference type="Pfam" id="PF04172">
    <property type="entry name" value="LrgB"/>
    <property type="match status" value="1"/>
</dbReference>
<protein>
    <submittedName>
        <fullName evidence="6">Inner membrane protein yohK</fullName>
    </submittedName>
</protein>
<feature type="transmembrane region" description="Helical" evidence="5">
    <location>
        <begin position="28"/>
        <end position="48"/>
    </location>
</feature>
<dbReference type="PANTHER" id="PTHR30249:SF0">
    <property type="entry name" value="PLASTIDAL GLYCOLATE_GLYCERATE TRANSLOCATOR 1, CHLOROPLASTIC"/>
    <property type="match status" value="1"/>
</dbReference>
<sequence>MSTLIWALPLTIGVYITFLYIQNRTKIALLNPLLLTSVTIIIVLLMGNIDYKDYEVGSSVITYLIGPATVSLAIPLYEKLGMLKKHWKVVTVSILSGVFAHALCIILITFILKSTPEMVATFIPKSVTTAIAKDISLSLGGNVSLTVVIVVLTGVLGAVLAPNMFKIFGIKEPIARGLALGSAAHAVGTSKALEFGDLDASMATLSLIITGIITVITAPFIYDLILLLIK</sequence>
<dbReference type="GO" id="GO:0016020">
    <property type="term" value="C:membrane"/>
    <property type="evidence" value="ECO:0007669"/>
    <property type="project" value="UniProtKB-SubCell"/>
</dbReference>
<evidence type="ECO:0000313" key="7">
    <source>
        <dbReference type="Proteomes" id="UP000290909"/>
    </source>
</evidence>
<name>A0A449BK03_9MOLU</name>
<proteinExistence type="predicted"/>
<keyword evidence="7" id="KW-1185">Reference proteome</keyword>
<evidence type="ECO:0000256" key="4">
    <source>
        <dbReference type="ARBA" id="ARBA00023136"/>
    </source>
</evidence>
<feature type="transmembrane region" description="Helical" evidence="5">
    <location>
        <begin position="60"/>
        <end position="77"/>
    </location>
</feature>
<evidence type="ECO:0000256" key="2">
    <source>
        <dbReference type="ARBA" id="ARBA00022692"/>
    </source>
</evidence>
<feature type="transmembrane region" description="Helical" evidence="5">
    <location>
        <begin position="6"/>
        <end position="21"/>
    </location>
</feature>